<feature type="compositionally biased region" description="Basic and acidic residues" evidence="1">
    <location>
        <begin position="69"/>
        <end position="80"/>
    </location>
</feature>
<reference evidence="2 3" key="1">
    <citation type="journal article" date="2019" name="Sci. Rep.">
        <title>Orb-weaving spider Araneus ventricosus genome elucidates the spidroin gene catalogue.</title>
        <authorList>
            <person name="Kono N."/>
            <person name="Nakamura H."/>
            <person name="Ohtoshi R."/>
            <person name="Moran D.A.P."/>
            <person name="Shinohara A."/>
            <person name="Yoshida Y."/>
            <person name="Fujiwara M."/>
            <person name="Mori M."/>
            <person name="Tomita M."/>
            <person name="Arakawa K."/>
        </authorList>
    </citation>
    <scope>NUCLEOTIDE SEQUENCE [LARGE SCALE GENOMIC DNA]</scope>
</reference>
<dbReference type="AlphaFoldDB" id="A0A4Y2EGZ0"/>
<dbReference type="Proteomes" id="UP000499080">
    <property type="component" value="Unassembled WGS sequence"/>
</dbReference>
<sequence>MNFVLENEIGNKPKTVAACRDQGCNDQSVAVIKIARNVSPVSKHIENPPVLVINNSPVVIGFDGRVGKSEAGRRVNHEDNEDKEGPEEKLPSAQETLQALRILKSNTGLNLWMNILHMNDVSNECLEFQKKSYSRYQF</sequence>
<accession>A0A4Y2EGZ0</accession>
<evidence type="ECO:0000256" key="1">
    <source>
        <dbReference type="SAM" id="MobiDB-lite"/>
    </source>
</evidence>
<evidence type="ECO:0000313" key="3">
    <source>
        <dbReference type="Proteomes" id="UP000499080"/>
    </source>
</evidence>
<dbReference type="EMBL" id="BGPR01000602">
    <property type="protein sequence ID" value="GBM28077.1"/>
    <property type="molecule type" value="Genomic_DNA"/>
</dbReference>
<protein>
    <submittedName>
        <fullName evidence="2">Uncharacterized protein</fullName>
    </submittedName>
</protein>
<evidence type="ECO:0000313" key="2">
    <source>
        <dbReference type="EMBL" id="GBM28077.1"/>
    </source>
</evidence>
<proteinExistence type="predicted"/>
<name>A0A4Y2EGZ0_ARAVE</name>
<feature type="region of interest" description="Disordered" evidence="1">
    <location>
        <begin position="69"/>
        <end position="94"/>
    </location>
</feature>
<keyword evidence="3" id="KW-1185">Reference proteome</keyword>
<comment type="caution">
    <text evidence="2">The sequence shown here is derived from an EMBL/GenBank/DDBJ whole genome shotgun (WGS) entry which is preliminary data.</text>
</comment>
<gene>
    <name evidence="2" type="ORF">AVEN_66563_1</name>
</gene>
<organism evidence="2 3">
    <name type="scientific">Araneus ventricosus</name>
    <name type="common">Orbweaver spider</name>
    <name type="synonym">Epeira ventricosa</name>
    <dbReference type="NCBI Taxonomy" id="182803"/>
    <lineage>
        <taxon>Eukaryota</taxon>
        <taxon>Metazoa</taxon>
        <taxon>Ecdysozoa</taxon>
        <taxon>Arthropoda</taxon>
        <taxon>Chelicerata</taxon>
        <taxon>Arachnida</taxon>
        <taxon>Araneae</taxon>
        <taxon>Araneomorphae</taxon>
        <taxon>Entelegynae</taxon>
        <taxon>Araneoidea</taxon>
        <taxon>Araneidae</taxon>
        <taxon>Araneus</taxon>
    </lineage>
</organism>